<reference evidence="1" key="1">
    <citation type="journal article" date="2015" name="Nature">
        <title>Complex archaea that bridge the gap between prokaryotes and eukaryotes.</title>
        <authorList>
            <person name="Spang A."/>
            <person name="Saw J.H."/>
            <person name="Jorgensen S.L."/>
            <person name="Zaremba-Niedzwiedzka K."/>
            <person name="Martijn J."/>
            <person name="Lind A.E."/>
            <person name="van Eijk R."/>
            <person name="Schleper C."/>
            <person name="Guy L."/>
            <person name="Ettema T.J."/>
        </authorList>
    </citation>
    <scope>NUCLEOTIDE SEQUENCE</scope>
</reference>
<accession>A0A0F9BT54</accession>
<evidence type="ECO:0000313" key="1">
    <source>
        <dbReference type="EMBL" id="KKK93594.1"/>
    </source>
</evidence>
<sequence length="128" mass="14613">PNLGELRIGSTLLTEIKGLSFLQDLEILLLSNNKYLENIDFEGVNNLRYLDISHNKKLNPNCLKHINYLEELWYLDGTLNNLSSIIHLTNLKVLNLSYNLDIDKSLTTITLELPIFPTSSITKKMIAI</sequence>
<name>A0A0F9BT54_9ZZZZ</name>
<evidence type="ECO:0008006" key="2">
    <source>
        <dbReference type="Google" id="ProtNLM"/>
    </source>
</evidence>
<dbReference type="EMBL" id="LAZR01047706">
    <property type="protein sequence ID" value="KKK93594.1"/>
    <property type="molecule type" value="Genomic_DNA"/>
</dbReference>
<dbReference type="InterPro" id="IPR032675">
    <property type="entry name" value="LRR_dom_sf"/>
</dbReference>
<comment type="caution">
    <text evidence="1">The sequence shown here is derived from an EMBL/GenBank/DDBJ whole genome shotgun (WGS) entry which is preliminary data.</text>
</comment>
<dbReference type="InterPro" id="IPR001611">
    <property type="entry name" value="Leu-rich_rpt"/>
</dbReference>
<dbReference type="Gene3D" id="3.80.10.10">
    <property type="entry name" value="Ribonuclease Inhibitor"/>
    <property type="match status" value="1"/>
</dbReference>
<dbReference type="SUPFAM" id="SSF52058">
    <property type="entry name" value="L domain-like"/>
    <property type="match status" value="1"/>
</dbReference>
<protein>
    <recommendedName>
        <fullName evidence="2">Leucine-rich repeat domain-containing protein</fullName>
    </recommendedName>
</protein>
<gene>
    <name evidence="1" type="ORF">LCGC14_2691310</name>
</gene>
<organism evidence="1">
    <name type="scientific">marine sediment metagenome</name>
    <dbReference type="NCBI Taxonomy" id="412755"/>
    <lineage>
        <taxon>unclassified sequences</taxon>
        <taxon>metagenomes</taxon>
        <taxon>ecological metagenomes</taxon>
    </lineage>
</organism>
<dbReference type="Pfam" id="PF13855">
    <property type="entry name" value="LRR_8"/>
    <property type="match status" value="1"/>
</dbReference>
<dbReference type="AlphaFoldDB" id="A0A0F9BT54"/>
<feature type="non-terminal residue" evidence="1">
    <location>
        <position position="1"/>
    </location>
</feature>
<proteinExistence type="predicted"/>